<keyword evidence="12" id="KW-0325">Glycoprotein</keyword>
<keyword evidence="8 15" id="KW-1133">Transmembrane helix</keyword>
<accession>A0A443SVX3</accession>
<dbReference type="InterPro" id="IPR007110">
    <property type="entry name" value="Ig-like_dom"/>
</dbReference>
<dbReference type="GO" id="GO:0007156">
    <property type="term" value="P:homophilic cell adhesion via plasma membrane adhesion molecules"/>
    <property type="evidence" value="ECO:0007669"/>
    <property type="project" value="TreeGrafter"/>
</dbReference>
<keyword evidence="7" id="KW-0524">Neurogenesis</keyword>
<dbReference type="FunFam" id="2.60.40.10:FF:000719">
    <property type="entry name" value="nephrin isoform X1"/>
    <property type="match status" value="1"/>
</dbReference>
<feature type="domain" description="Ig-like" evidence="16">
    <location>
        <begin position="341"/>
        <end position="438"/>
    </location>
</feature>
<dbReference type="SUPFAM" id="SSF48726">
    <property type="entry name" value="Immunoglobulin"/>
    <property type="match status" value="5"/>
</dbReference>
<dbReference type="VEuPathDB" id="VectorBase:LDEU000377"/>
<keyword evidence="10 15" id="KW-0472">Membrane</keyword>
<name>A0A443SVX3_9ACAR</name>
<dbReference type="FunFam" id="2.60.40.10:FF:000333">
    <property type="entry name" value="Down syndrome cell adhesion molecule"/>
    <property type="match status" value="1"/>
</dbReference>
<evidence type="ECO:0000256" key="14">
    <source>
        <dbReference type="ARBA" id="ARBA00034103"/>
    </source>
</evidence>
<dbReference type="AlphaFoldDB" id="A0A443SVX3"/>
<dbReference type="SMART" id="SM00408">
    <property type="entry name" value="IGc2"/>
    <property type="match status" value="5"/>
</dbReference>
<dbReference type="FunFam" id="2.60.40.10:FF:000017">
    <property type="entry name" value="Down syndrome cell adhesion molecule b"/>
    <property type="match status" value="1"/>
</dbReference>
<evidence type="ECO:0000256" key="12">
    <source>
        <dbReference type="ARBA" id="ARBA00023180"/>
    </source>
</evidence>
<comment type="subcellular location">
    <subcellularLocation>
        <location evidence="1">Cell membrane</location>
        <topology evidence="1">Single-pass type I membrane protein</topology>
    </subcellularLocation>
    <subcellularLocation>
        <location evidence="14">Synapse</location>
    </subcellularLocation>
</comment>
<evidence type="ECO:0000259" key="17">
    <source>
        <dbReference type="PROSITE" id="PS50853"/>
    </source>
</evidence>
<feature type="non-terminal residue" evidence="18">
    <location>
        <position position="785"/>
    </location>
</feature>
<evidence type="ECO:0000256" key="13">
    <source>
        <dbReference type="ARBA" id="ARBA00023319"/>
    </source>
</evidence>
<evidence type="ECO:0000256" key="8">
    <source>
        <dbReference type="ARBA" id="ARBA00022989"/>
    </source>
</evidence>
<keyword evidence="2" id="KW-1003">Cell membrane</keyword>
<dbReference type="InterPro" id="IPR003598">
    <property type="entry name" value="Ig_sub2"/>
</dbReference>
<dbReference type="InterPro" id="IPR003961">
    <property type="entry name" value="FN3_dom"/>
</dbReference>
<dbReference type="InterPro" id="IPR036116">
    <property type="entry name" value="FN3_sf"/>
</dbReference>
<dbReference type="SUPFAM" id="SSF49265">
    <property type="entry name" value="Fibronectin type III"/>
    <property type="match status" value="1"/>
</dbReference>
<dbReference type="GO" id="GO:0098632">
    <property type="term" value="F:cell-cell adhesion mediator activity"/>
    <property type="evidence" value="ECO:0007669"/>
    <property type="project" value="TreeGrafter"/>
</dbReference>
<dbReference type="GO" id="GO:0030424">
    <property type="term" value="C:axon"/>
    <property type="evidence" value="ECO:0007669"/>
    <property type="project" value="TreeGrafter"/>
</dbReference>
<dbReference type="Pfam" id="PF07679">
    <property type="entry name" value="I-set"/>
    <property type="match status" value="2"/>
</dbReference>
<dbReference type="PROSITE" id="PS50853">
    <property type="entry name" value="FN3"/>
    <property type="match status" value="2"/>
</dbReference>
<evidence type="ECO:0000256" key="7">
    <source>
        <dbReference type="ARBA" id="ARBA00022902"/>
    </source>
</evidence>
<feature type="domain" description="Fibronectin type-III" evidence="17">
    <location>
        <begin position="544"/>
        <end position="640"/>
    </location>
</feature>
<feature type="domain" description="Ig-like" evidence="16">
    <location>
        <begin position="442"/>
        <end position="535"/>
    </location>
</feature>
<comment type="caution">
    <text evidence="18">The sequence shown here is derived from an EMBL/GenBank/DDBJ whole genome shotgun (WGS) entry which is preliminary data.</text>
</comment>
<dbReference type="InterPro" id="IPR036179">
    <property type="entry name" value="Ig-like_dom_sf"/>
</dbReference>
<dbReference type="PANTHER" id="PTHR10075:SF100">
    <property type="entry name" value="FASCICLIN-2"/>
    <property type="match status" value="1"/>
</dbReference>
<dbReference type="OrthoDB" id="6513253at2759"/>
<feature type="domain" description="Ig-like" evidence="16">
    <location>
        <begin position="153"/>
        <end position="240"/>
    </location>
</feature>
<keyword evidence="6" id="KW-0130">Cell adhesion</keyword>
<evidence type="ECO:0000313" key="18">
    <source>
        <dbReference type="EMBL" id="RWS31663.1"/>
    </source>
</evidence>
<evidence type="ECO:0000256" key="6">
    <source>
        <dbReference type="ARBA" id="ARBA00022889"/>
    </source>
</evidence>
<protein>
    <submittedName>
        <fullName evidence="18">Down syndrome cell adhesion molecule-like protein</fullName>
    </submittedName>
</protein>
<feature type="transmembrane region" description="Helical" evidence="15">
    <location>
        <begin position="7"/>
        <end position="28"/>
    </location>
</feature>
<evidence type="ECO:0000256" key="11">
    <source>
        <dbReference type="ARBA" id="ARBA00023157"/>
    </source>
</evidence>
<feature type="domain" description="Ig-like" evidence="16">
    <location>
        <begin position="245"/>
        <end position="334"/>
    </location>
</feature>
<reference evidence="18 19" key="1">
    <citation type="journal article" date="2018" name="Gigascience">
        <title>Genomes of trombidid mites reveal novel predicted allergens and laterally-transferred genes associated with secondary metabolism.</title>
        <authorList>
            <person name="Dong X."/>
            <person name="Chaisiri K."/>
            <person name="Xia D."/>
            <person name="Armstrong S.D."/>
            <person name="Fang Y."/>
            <person name="Donnelly M.J."/>
            <person name="Kadowaki T."/>
            <person name="McGarry J.W."/>
            <person name="Darby A.C."/>
            <person name="Makepeace B.L."/>
        </authorList>
    </citation>
    <scope>NUCLEOTIDE SEQUENCE [LARGE SCALE GENOMIC DNA]</scope>
    <source>
        <strain evidence="18">UoL-UT</strain>
    </source>
</reference>
<dbReference type="SMART" id="SM00060">
    <property type="entry name" value="FN3"/>
    <property type="match status" value="2"/>
</dbReference>
<keyword evidence="5" id="KW-0677">Repeat</keyword>
<keyword evidence="3 15" id="KW-0812">Transmembrane</keyword>
<keyword evidence="19" id="KW-1185">Reference proteome</keyword>
<keyword evidence="11" id="KW-1015">Disulfide bond</keyword>
<dbReference type="CDD" id="cd20956">
    <property type="entry name" value="IgI_4_Dscam"/>
    <property type="match status" value="1"/>
</dbReference>
<dbReference type="Pfam" id="PF13927">
    <property type="entry name" value="Ig_3"/>
    <property type="match status" value="3"/>
</dbReference>
<dbReference type="PROSITE" id="PS50835">
    <property type="entry name" value="IG_LIKE"/>
    <property type="match status" value="5"/>
</dbReference>
<dbReference type="InterPro" id="IPR013098">
    <property type="entry name" value="Ig_I-set"/>
</dbReference>
<feature type="domain" description="Fibronectin type-III" evidence="17">
    <location>
        <begin position="645"/>
        <end position="746"/>
    </location>
</feature>
<evidence type="ECO:0000256" key="10">
    <source>
        <dbReference type="ARBA" id="ARBA00023136"/>
    </source>
</evidence>
<evidence type="ECO:0000256" key="15">
    <source>
        <dbReference type="SAM" id="Phobius"/>
    </source>
</evidence>
<evidence type="ECO:0000256" key="4">
    <source>
        <dbReference type="ARBA" id="ARBA00022729"/>
    </source>
</evidence>
<keyword evidence="13" id="KW-0393">Immunoglobulin domain</keyword>
<evidence type="ECO:0000256" key="2">
    <source>
        <dbReference type="ARBA" id="ARBA00022475"/>
    </source>
</evidence>
<dbReference type="PANTHER" id="PTHR10075">
    <property type="entry name" value="BASIGIN RELATED"/>
    <property type="match status" value="1"/>
</dbReference>
<dbReference type="EMBL" id="NCKV01000094">
    <property type="protein sequence ID" value="RWS31663.1"/>
    <property type="molecule type" value="Genomic_DNA"/>
</dbReference>
<evidence type="ECO:0000256" key="9">
    <source>
        <dbReference type="ARBA" id="ARBA00023018"/>
    </source>
</evidence>
<evidence type="ECO:0000256" key="1">
    <source>
        <dbReference type="ARBA" id="ARBA00004251"/>
    </source>
</evidence>
<dbReference type="GO" id="GO:0045202">
    <property type="term" value="C:synapse"/>
    <property type="evidence" value="ECO:0007669"/>
    <property type="project" value="UniProtKB-SubCell"/>
</dbReference>
<dbReference type="SMART" id="SM00409">
    <property type="entry name" value="IG"/>
    <property type="match status" value="5"/>
</dbReference>
<evidence type="ECO:0000313" key="19">
    <source>
        <dbReference type="Proteomes" id="UP000288716"/>
    </source>
</evidence>
<feature type="domain" description="Ig-like" evidence="16">
    <location>
        <begin position="56"/>
        <end position="149"/>
    </location>
</feature>
<dbReference type="InterPro" id="IPR003599">
    <property type="entry name" value="Ig_sub"/>
</dbReference>
<dbReference type="Gene3D" id="2.60.40.10">
    <property type="entry name" value="Immunoglobulins"/>
    <property type="match status" value="7"/>
</dbReference>
<dbReference type="CDD" id="cd20958">
    <property type="entry name" value="IgI_5_Dscam"/>
    <property type="match status" value="1"/>
</dbReference>
<proteinExistence type="predicted"/>
<dbReference type="FunFam" id="2.60.40.10:FF:000104">
    <property type="entry name" value="Down syndrome cell adhesion molecule b"/>
    <property type="match status" value="1"/>
</dbReference>
<sequence>MNNLRSLKTIVFGCVVIIEIVTNFVTFASEALHFTNEPPNHVWFSNNTVLPKLIFPKFNAVFGELTVDQRKALSLKCVASGTPLPQVTWSLDASPIGEHLRVRVGDYVTSDGFVNSFVNITSVKVEDGGVYGCQASNGIHTIRHTGRINVYGPPFVKPMSNVTVVSGTTLRIDCPYSGHPIQSVIWRKRDAKLPQNHRQIVFPNGTLIILKAERGVDDDQYKCTASNKASESASSDVYVNIIVAPLISPFNAPPNLREGMRSMLTCSVLEGDAPFQISWFKDGRRVERGNSNIKLSSTDEFSSTLTINKVSFEDNGNYTCVVMNTAASTNYTVNMLVKVPPKWVIVPKDTDAILGHDVLINCQATGYPQPRIWWEHAETLSSTAGPSHYQPVISNSHIHALENGSLIIKEITKKDEGFYLCQATNSVSSGISKVVKVTVHVPAFFKSSFSAQTVKKGSFLEISCDAEGEKPLNIVWSKDRAVFDPRKELRYQLIESLKEEGLHHLLKIKSADRRDSALFTCTASNAYGKDEYNVQVILQEIPDKPETVIASQIESRRAVISWTIPYSGNSPILSYHIEYRVAEKSADFTAMSLESASGNVNSFTLRKLRPLTSYEVRVKCENSLGWSEYSDIIHFTSEEEAPSGPPKNVHVYPLTSRALQVTWKPPDAQEHNGIIKGYYLGYRLYGSTGPYVYKTLDAKLADNSDSLGTKIINLNKASKYGVILQAFNGKGAGPQSEEIVSETLANDPPPSPQLTVTSADYTSVEVAWNFEDTYPNSKDNDVVIN</sequence>
<organism evidence="18 19">
    <name type="scientific">Leptotrombidium deliense</name>
    <dbReference type="NCBI Taxonomy" id="299467"/>
    <lineage>
        <taxon>Eukaryota</taxon>
        <taxon>Metazoa</taxon>
        <taxon>Ecdysozoa</taxon>
        <taxon>Arthropoda</taxon>
        <taxon>Chelicerata</taxon>
        <taxon>Arachnida</taxon>
        <taxon>Acari</taxon>
        <taxon>Acariformes</taxon>
        <taxon>Trombidiformes</taxon>
        <taxon>Prostigmata</taxon>
        <taxon>Anystina</taxon>
        <taxon>Parasitengona</taxon>
        <taxon>Trombiculoidea</taxon>
        <taxon>Trombiculidae</taxon>
        <taxon>Leptotrombidium</taxon>
    </lineage>
</organism>
<dbReference type="GO" id="GO:0005886">
    <property type="term" value="C:plasma membrane"/>
    <property type="evidence" value="ECO:0007669"/>
    <property type="project" value="UniProtKB-SubCell"/>
</dbReference>
<dbReference type="Proteomes" id="UP000288716">
    <property type="component" value="Unassembled WGS sequence"/>
</dbReference>
<dbReference type="FunFam" id="2.60.40.10:FF:000120">
    <property type="entry name" value="Down syndrome cell adhesion molecule like 1"/>
    <property type="match status" value="1"/>
</dbReference>
<keyword evidence="9" id="KW-0770">Synapse</keyword>
<gene>
    <name evidence="18" type="ORF">B4U80_06084</name>
</gene>
<keyword evidence="4" id="KW-0732">Signal</keyword>
<dbReference type="CDD" id="cd00063">
    <property type="entry name" value="FN3"/>
    <property type="match status" value="2"/>
</dbReference>
<evidence type="ECO:0000259" key="16">
    <source>
        <dbReference type="PROSITE" id="PS50835"/>
    </source>
</evidence>
<dbReference type="Pfam" id="PF00041">
    <property type="entry name" value="fn3"/>
    <property type="match status" value="2"/>
</dbReference>
<dbReference type="GO" id="GO:0007411">
    <property type="term" value="P:axon guidance"/>
    <property type="evidence" value="ECO:0007669"/>
    <property type="project" value="TreeGrafter"/>
</dbReference>
<dbReference type="InterPro" id="IPR013783">
    <property type="entry name" value="Ig-like_fold"/>
</dbReference>
<dbReference type="GO" id="GO:0070593">
    <property type="term" value="P:dendrite self-avoidance"/>
    <property type="evidence" value="ECO:0007669"/>
    <property type="project" value="TreeGrafter"/>
</dbReference>
<dbReference type="STRING" id="299467.A0A443SVX3"/>
<evidence type="ECO:0000256" key="3">
    <source>
        <dbReference type="ARBA" id="ARBA00022692"/>
    </source>
</evidence>
<evidence type="ECO:0000256" key="5">
    <source>
        <dbReference type="ARBA" id="ARBA00022737"/>
    </source>
</evidence>